<dbReference type="AlphaFoldDB" id="A0A3S1AP84"/>
<evidence type="ECO:0000313" key="1">
    <source>
        <dbReference type="EMBL" id="RUR86649.1"/>
    </source>
</evidence>
<evidence type="ECO:0008006" key="3">
    <source>
        <dbReference type="Google" id="ProtNLM"/>
    </source>
</evidence>
<dbReference type="OrthoDB" id="462409at2"/>
<dbReference type="InterPro" id="IPR030917">
    <property type="entry name" value="Cyanoexo_CrtB_assoc"/>
</dbReference>
<dbReference type="STRING" id="211165.GCA_000317285_05000"/>
<dbReference type="RefSeq" id="WP_016874436.1">
    <property type="nucleotide sequence ID" value="NZ_AJLN01000116.1"/>
</dbReference>
<gene>
    <name evidence="1" type="ORF">PCC6912_00920</name>
</gene>
<reference evidence="1 2" key="1">
    <citation type="journal article" date="2019" name="Genome Biol. Evol.">
        <title>Day and night: Metabolic profiles and evolutionary relationships of six axenic non-marine cyanobacteria.</title>
        <authorList>
            <person name="Will S.E."/>
            <person name="Henke P."/>
            <person name="Boedeker C."/>
            <person name="Huang S."/>
            <person name="Brinkmann H."/>
            <person name="Rohde M."/>
            <person name="Jarek M."/>
            <person name="Friedl T."/>
            <person name="Seufert S."/>
            <person name="Schumacher M."/>
            <person name="Overmann J."/>
            <person name="Neumann-Schaal M."/>
            <person name="Petersen J."/>
        </authorList>
    </citation>
    <scope>NUCLEOTIDE SEQUENCE [LARGE SCALE GENOMIC DNA]</scope>
    <source>
        <strain evidence="1 2">PCC 6912</strain>
    </source>
</reference>
<dbReference type="EMBL" id="RSCJ01000001">
    <property type="protein sequence ID" value="RUR86649.1"/>
    <property type="molecule type" value="Genomic_DNA"/>
</dbReference>
<accession>A0A3S1AP84</accession>
<dbReference type="NCBIfam" id="TIGR04533">
    <property type="entry name" value="cyanosortB_assc"/>
    <property type="match status" value="1"/>
</dbReference>
<protein>
    <recommendedName>
        <fullName evidence="3">Cyanoexosortase B system-associated protein</fullName>
    </recommendedName>
</protein>
<proteinExistence type="predicted"/>
<name>A0A3S1AP84_CHLFR</name>
<keyword evidence="2" id="KW-1185">Reference proteome</keyword>
<dbReference type="Proteomes" id="UP000268857">
    <property type="component" value="Unassembled WGS sequence"/>
</dbReference>
<comment type="caution">
    <text evidence="1">The sequence shown here is derived from an EMBL/GenBank/DDBJ whole genome shotgun (WGS) entry which is preliminary data.</text>
</comment>
<organism evidence="1 2">
    <name type="scientific">Chlorogloeopsis fritschii PCC 6912</name>
    <dbReference type="NCBI Taxonomy" id="211165"/>
    <lineage>
        <taxon>Bacteria</taxon>
        <taxon>Bacillati</taxon>
        <taxon>Cyanobacteriota</taxon>
        <taxon>Cyanophyceae</taxon>
        <taxon>Nostocales</taxon>
        <taxon>Chlorogloeopsidaceae</taxon>
        <taxon>Chlorogloeopsis</taxon>
    </lineage>
</organism>
<sequence length="239" mass="27268">MNYSKFFKKRYFSHGVALLLLLLLLALGAVPGYLTGNWQWRQPPPVTNLKQLRQIRQTGLTLPGWQTIEQAEQQIGEHKWSLQLLQKQGANTQAVLLLLPQNGPKNQPQVEWTDINSWGRLRWGQWNLAQNRLVEFTAKQPQENALTTETKVRATFFRAATTEQTFAVLQWYAWRNGGDSSPLQWLLADQVAQLHKQRAAWVAVSILIPMEPLGQIETVWSEVKSVGETVQAALMVSFL</sequence>
<evidence type="ECO:0000313" key="2">
    <source>
        <dbReference type="Proteomes" id="UP000268857"/>
    </source>
</evidence>